<keyword evidence="3" id="KW-1185">Reference proteome</keyword>
<protein>
    <submittedName>
        <fullName evidence="2">SDR family oxidoreductase</fullName>
    </submittedName>
</protein>
<dbReference type="AlphaFoldDB" id="A0A7X6R172"/>
<evidence type="ECO:0000259" key="1">
    <source>
        <dbReference type="Pfam" id="PF13460"/>
    </source>
</evidence>
<feature type="domain" description="NAD(P)-binding" evidence="1">
    <location>
        <begin position="7"/>
        <end position="191"/>
    </location>
</feature>
<dbReference type="RefSeq" id="WP_062967361.1">
    <property type="nucleotide sequence ID" value="NZ_JAAXOS010000001.1"/>
</dbReference>
<organism evidence="2 3">
    <name type="scientific">Nocardia gamkensis</name>
    <dbReference type="NCBI Taxonomy" id="352869"/>
    <lineage>
        <taxon>Bacteria</taxon>
        <taxon>Bacillati</taxon>
        <taxon>Actinomycetota</taxon>
        <taxon>Actinomycetes</taxon>
        <taxon>Mycobacteriales</taxon>
        <taxon>Nocardiaceae</taxon>
        <taxon>Nocardia</taxon>
    </lineage>
</organism>
<dbReference type="Proteomes" id="UP000540698">
    <property type="component" value="Unassembled WGS sequence"/>
</dbReference>
<name>A0A7X6R172_9NOCA</name>
<sequence length="219" mass="22606">MRVVIAGGHGKIALLLAPVLTANGHEVAALIRNPEHADEVRVTGAEPVLCDLEHAATDELAEVVEGCDAAIFAAGAGQGSGVERKYTVDLGGSVRLAETAERTGVRRFLQISTMGAGGSPAPGSDEVWAAYLDAKTEAENDLRSRALDWTILRPGRLVDAPGTGLVTLAPPPVQRSEVPRADVAAVLAGLLPAAHTFELTLELVSGGDPISQAIAQLAD</sequence>
<dbReference type="PANTHER" id="PTHR15020">
    <property type="entry name" value="FLAVIN REDUCTASE-RELATED"/>
    <property type="match status" value="1"/>
</dbReference>
<dbReference type="SUPFAM" id="SSF51735">
    <property type="entry name" value="NAD(P)-binding Rossmann-fold domains"/>
    <property type="match status" value="1"/>
</dbReference>
<reference evidence="2 3" key="1">
    <citation type="submission" date="2020-04" db="EMBL/GenBank/DDBJ databases">
        <title>MicrobeNet Type strains.</title>
        <authorList>
            <person name="Nicholson A.C."/>
        </authorList>
    </citation>
    <scope>NUCLEOTIDE SEQUENCE [LARGE SCALE GENOMIC DNA]</scope>
    <source>
        <strain evidence="2 3">DSM 44956</strain>
    </source>
</reference>
<proteinExistence type="predicted"/>
<accession>A0A7X6R172</accession>
<comment type="caution">
    <text evidence="2">The sequence shown here is derived from an EMBL/GenBank/DDBJ whole genome shotgun (WGS) entry which is preliminary data.</text>
</comment>
<dbReference type="CDD" id="cd05243">
    <property type="entry name" value="SDR_a5"/>
    <property type="match status" value="1"/>
</dbReference>
<evidence type="ECO:0000313" key="3">
    <source>
        <dbReference type="Proteomes" id="UP000540698"/>
    </source>
</evidence>
<dbReference type="Pfam" id="PF13460">
    <property type="entry name" value="NAD_binding_10"/>
    <property type="match status" value="1"/>
</dbReference>
<dbReference type="PANTHER" id="PTHR15020:SF50">
    <property type="entry name" value="UPF0659 PROTEIN YMR090W"/>
    <property type="match status" value="1"/>
</dbReference>
<dbReference type="InterPro" id="IPR016040">
    <property type="entry name" value="NAD(P)-bd_dom"/>
</dbReference>
<evidence type="ECO:0000313" key="2">
    <source>
        <dbReference type="EMBL" id="NKY25059.1"/>
    </source>
</evidence>
<dbReference type="Gene3D" id="3.40.50.720">
    <property type="entry name" value="NAD(P)-binding Rossmann-like Domain"/>
    <property type="match status" value="1"/>
</dbReference>
<gene>
    <name evidence="2" type="ORF">HGB38_02270</name>
</gene>
<dbReference type="EMBL" id="JAAXOS010000001">
    <property type="protein sequence ID" value="NKY25059.1"/>
    <property type="molecule type" value="Genomic_DNA"/>
</dbReference>
<dbReference type="InterPro" id="IPR036291">
    <property type="entry name" value="NAD(P)-bd_dom_sf"/>
</dbReference>